<dbReference type="AlphaFoldDB" id="A0A0S2W184"/>
<dbReference type="HAMAP" id="MF_00463">
    <property type="entry name" value="RsxB_RnfB"/>
    <property type="match status" value="1"/>
</dbReference>
<comment type="caution">
    <text evidence="10">Lacks conserved residue(s) required for the propagation of feature annotation.</text>
</comment>
<feature type="binding site" evidence="10">
    <location>
        <position position="173"/>
    </location>
    <ligand>
        <name>[4Fe-4S] cluster</name>
        <dbReference type="ChEBI" id="CHEBI:49883"/>
        <label>3</label>
    </ligand>
</feature>
<feature type="binding site" evidence="10">
    <location>
        <position position="147"/>
    </location>
    <ligand>
        <name>[4Fe-4S] cluster</name>
        <dbReference type="ChEBI" id="CHEBI:49883"/>
        <label>2</label>
    </ligand>
</feature>
<evidence type="ECO:0000256" key="3">
    <source>
        <dbReference type="ARBA" id="ARBA00022723"/>
    </source>
</evidence>
<dbReference type="PROSITE" id="PS51379">
    <property type="entry name" value="4FE4S_FER_2"/>
    <property type="match status" value="4"/>
</dbReference>
<dbReference type="InterPro" id="IPR007202">
    <property type="entry name" value="4Fe-4S_dom"/>
</dbReference>
<dbReference type="PANTHER" id="PTHR43560">
    <property type="entry name" value="ION-TRANSLOCATING OXIDOREDUCTASE COMPLEX SUBUNIT B"/>
    <property type="match status" value="1"/>
</dbReference>
<dbReference type="EC" id="7.-.-.-" evidence="10"/>
<dbReference type="Pfam" id="PF00037">
    <property type="entry name" value="Fer4"/>
    <property type="match status" value="1"/>
</dbReference>
<keyword evidence="1 10" id="KW-0813">Transport</keyword>
<feature type="binding site" evidence="10">
    <location>
        <position position="141"/>
    </location>
    <ligand>
        <name>[4Fe-4S] cluster</name>
        <dbReference type="ChEBI" id="CHEBI:49883"/>
        <label>2</label>
    </ligand>
</feature>
<evidence type="ECO:0000259" key="13">
    <source>
        <dbReference type="PROSITE" id="PS51656"/>
    </source>
</evidence>
<dbReference type="NCBIfam" id="TIGR01944">
    <property type="entry name" value="rnfB"/>
    <property type="match status" value="1"/>
</dbReference>
<keyword evidence="5 10" id="KW-1278">Translocase</keyword>
<dbReference type="InterPro" id="IPR050395">
    <property type="entry name" value="4Fe4S_Ferredoxin_RnfB"/>
</dbReference>
<evidence type="ECO:0000256" key="5">
    <source>
        <dbReference type="ARBA" id="ARBA00022967"/>
    </source>
</evidence>
<evidence type="ECO:0000313" key="14">
    <source>
        <dbReference type="EMBL" id="ALP93082.1"/>
    </source>
</evidence>
<evidence type="ECO:0000256" key="8">
    <source>
        <dbReference type="ARBA" id="ARBA00023014"/>
    </source>
</evidence>
<evidence type="ECO:0000256" key="7">
    <source>
        <dbReference type="ARBA" id="ARBA00023004"/>
    </source>
</evidence>
<dbReference type="eggNOG" id="COG2878">
    <property type="taxonomic scope" value="Bacteria"/>
</dbReference>
<dbReference type="CDD" id="cd10549">
    <property type="entry name" value="MtMvhB_like"/>
    <property type="match status" value="1"/>
</dbReference>
<evidence type="ECO:0000256" key="4">
    <source>
        <dbReference type="ARBA" id="ARBA00022737"/>
    </source>
</evidence>
<evidence type="ECO:0000256" key="9">
    <source>
        <dbReference type="ARBA" id="ARBA00023136"/>
    </source>
</evidence>
<dbReference type="GO" id="GO:0051539">
    <property type="term" value="F:4 iron, 4 sulfur cluster binding"/>
    <property type="evidence" value="ECO:0007669"/>
    <property type="project" value="UniProtKB-UniRule"/>
</dbReference>
<dbReference type="Pfam" id="PF04060">
    <property type="entry name" value="FeS"/>
    <property type="match status" value="1"/>
</dbReference>
<keyword evidence="2 10" id="KW-0004">4Fe-4S</keyword>
<feature type="binding site" evidence="10">
    <location>
        <position position="74"/>
    </location>
    <ligand>
        <name>[4Fe-4S] cluster</name>
        <dbReference type="ChEBI" id="CHEBI:49883"/>
        <label>1</label>
    </ligand>
</feature>
<comment type="subcellular location">
    <subcellularLocation>
        <location evidence="10">Cell membrane</location>
    </subcellularLocation>
</comment>
<dbReference type="PANTHER" id="PTHR43560:SF1">
    <property type="entry name" value="ION-TRANSLOCATING OXIDOREDUCTASE COMPLEX SUBUNIT B"/>
    <property type="match status" value="1"/>
</dbReference>
<dbReference type="RefSeq" id="WP_082635992.1">
    <property type="nucleotide sequence ID" value="NZ_CP011307.1"/>
</dbReference>
<dbReference type="GO" id="GO:0005886">
    <property type="term" value="C:plasma membrane"/>
    <property type="evidence" value="ECO:0007669"/>
    <property type="project" value="UniProtKB-SubCell"/>
</dbReference>
<feature type="domain" description="4Fe-4S ferredoxin-type" evidence="12">
    <location>
        <begin position="208"/>
        <end position="236"/>
    </location>
</feature>
<feature type="compositionally biased region" description="Low complexity" evidence="11">
    <location>
        <begin position="279"/>
        <end position="293"/>
    </location>
</feature>
<keyword evidence="10" id="KW-1003">Cell membrane</keyword>
<feature type="domain" description="4Fe-4S ferredoxin-type" evidence="12">
    <location>
        <begin position="237"/>
        <end position="266"/>
    </location>
</feature>
<keyword evidence="9 10" id="KW-0472">Membrane</keyword>
<feature type="binding site" evidence="10">
    <location>
        <position position="52"/>
    </location>
    <ligand>
        <name>[4Fe-4S] cluster</name>
        <dbReference type="ChEBI" id="CHEBI:49883"/>
        <label>1</label>
    </ligand>
</feature>
<name>A0A0S2W184_9FIRM</name>
<dbReference type="eggNOG" id="COG4231">
    <property type="taxonomic scope" value="Bacteria"/>
</dbReference>
<keyword evidence="3 10" id="KW-0479">Metal-binding</keyword>
<comment type="cofactor">
    <cofactor evidence="10">
        <name>[4Fe-4S] cluster</name>
        <dbReference type="ChEBI" id="CHEBI:49883"/>
    </cofactor>
    <text evidence="10">Binds 3 [4Fe-4S] clusters.</text>
</comment>
<gene>
    <name evidence="10" type="primary">rnfB</name>
    <name evidence="14" type="ORF">IB211_00687</name>
</gene>
<dbReference type="PROSITE" id="PS00198">
    <property type="entry name" value="4FE4S_FER_1"/>
    <property type="match status" value="1"/>
</dbReference>
<feature type="binding site" evidence="10">
    <location>
        <position position="170"/>
    </location>
    <ligand>
        <name>[4Fe-4S] cluster</name>
        <dbReference type="ChEBI" id="CHEBI:49883"/>
        <label>3</label>
    </ligand>
</feature>
<dbReference type="GO" id="GO:0009055">
    <property type="term" value="F:electron transfer activity"/>
    <property type="evidence" value="ECO:0007669"/>
    <property type="project" value="InterPro"/>
</dbReference>
<accession>A0A0S2W184</accession>
<comment type="function">
    <text evidence="10">Part of a membrane-bound complex that couples electron transfer with translocation of ions across the membrane.</text>
</comment>
<keyword evidence="4 10" id="KW-0677">Repeat</keyword>
<dbReference type="InterPro" id="IPR017896">
    <property type="entry name" value="4Fe4S_Fe-S-bd"/>
</dbReference>
<feature type="binding site" evidence="10">
    <location>
        <position position="57"/>
    </location>
    <ligand>
        <name>[4Fe-4S] cluster</name>
        <dbReference type="ChEBI" id="CHEBI:49883"/>
        <label>1</label>
    </ligand>
</feature>
<evidence type="ECO:0000256" key="10">
    <source>
        <dbReference type="HAMAP-Rule" id="MF_00463"/>
    </source>
</evidence>
<evidence type="ECO:0000259" key="12">
    <source>
        <dbReference type="PROSITE" id="PS51379"/>
    </source>
</evidence>
<proteinExistence type="inferred from homology"/>
<evidence type="ECO:0000313" key="15">
    <source>
        <dbReference type="Proteomes" id="UP000064844"/>
    </source>
</evidence>
<feature type="region of interest" description="Disordered" evidence="11">
    <location>
        <begin position="274"/>
        <end position="326"/>
    </location>
</feature>
<evidence type="ECO:0000256" key="1">
    <source>
        <dbReference type="ARBA" id="ARBA00022448"/>
    </source>
</evidence>
<keyword evidence="7 10" id="KW-0408">Iron</keyword>
<keyword evidence="6 10" id="KW-0249">Electron transport</keyword>
<dbReference type="PATRIC" id="fig|1297617.4.peg.695"/>
<comment type="similarity">
    <text evidence="10">Belongs to the 4Fe4S bacterial-type ferredoxin family. RnfB subfamily.</text>
</comment>
<dbReference type="STRING" id="1297617.IB211_00687"/>
<feature type="domain" description="4Fe-4S" evidence="13">
    <location>
        <begin position="32"/>
        <end position="91"/>
    </location>
</feature>
<dbReference type="PROSITE" id="PS51656">
    <property type="entry name" value="4FE4S"/>
    <property type="match status" value="1"/>
</dbReference>
<feature type="domain" description="4Fe-4S ferredoxin-type" evidence="12">
    <location>
        <begin position="133"/>
        <end position="160"/>
    </location>
</feature>
<comment type="subunit">
    <text evidence="10">The complex is composed of six subunits: RnfA, RnfB, RnfC, RnfD, RnfE and RnfG.</text>
</comment>
<dbReference type="InterPro" id="IPR010207">
    <property type="entry name" value="Elect_transpt_cplx_RnfB/RsxB"/>
</dbReference>
<dbReference type="GO" id="GO:0046872">
    <property type="term" value="F:metal ion binding"/>
    <property type="evidence" value="ECO:0007669"/>
    <property type="project" value="UniProtKB-KW"/>
</dbReference>
<feature type="region of interest" description="Hydrophobic" evidence="10">
    <location>
        <begin position="1"/>
        <end position="26"/>
    </location>
</feature>
<feature type="binding site" evidence="10">
    <location>
        <position position="137"/>
    </location>
    <ligand>
        <name>[4Fe-4S] cluster</name>
        <dbReference type="ChEBI" id="CHEBI:49883"/>
        <label>2</label>
    </ligand>
</feature>
<reference evidence="14 15" key="1">
    <citation type="journal article" date="2015" name="Nat. Commun.">
        <title>Production of butyrate from lysine and the Amadori product fructoselysine by a human gut commensal.</title>
        <authorList>
            <person name="Bui T.P."/>
            <person name="Ritari J."/>
            <person name="Boeren S."/>
            <person name="de Waard P."/>
            <person name="Plugge C.M."/>
            <person name="de Vos W.M."/>
        </authorList>
    </citation>
    <scope>NUCLEOTIDE SEQUENCE [LARGE SCALE GENOMIC DNA]</scope>
    <source>
        <strain evidence="14 15">AF211</strain>
    </source>
</reference>
<organism evidence="14 15">
    <name type="scientific">Intestinimonas butyriciproducens</name>
    <dbReference type="NCBI Taxonomy" id="1297617"/>
    <lineage>
        <taxon>Bacteria</taxon>
        <taxon>Bacillati</taxon>
        <taxon>Bacillota</taxon>
        <taxon>Clostridia</taxon>
        <taxon>Eubacteriales</taxon>
        <taxon>Intestinimonas</taxon>
    </lineage>
</organism>
<evidence type="ECO:0000256" key="6">
    <source>
        <dbReference type="ARBA" id="ARBA00022982"/>
    </source>
</evidence>
<sequence>MNTVIMAVVVLGVIAAIFGLILAYASKVFAVEKDPREEAIAGCLPGANCGGCGYAGCGGYAAAVVKGEAPVNKCAAGGESVAAQIAEIMGVAAGDSVKMVAQVHCTGCGADKQKYAYIGVHDCLAAARLPGGGPLSCQYGCLGMGTCESVCPFDAIHVVDGVAKVDEDKCKACNQCVDICPRHIIALEPYKTKKHVTIPCSSKDKGPAVTKVCSNGCIGCSLCAKSCPKEAITMVDNLAHIDYDKCIGCGICAQKCPRKLITVDGKVPVVKPAAPKPAAPAGGVAAAAPAAAPRPRPRNKPRLQKGTSRSEREVPFCALGSIPGQG</sequence>
<keyword evidence="8 10" id="KW-0411">Iron-sulfur</keyword>
<protein>
    <recommendedName>
        <fullName evidence="10">Ion-translocating oxidoreductase complex subunit B</fullName>
        <ecNumber evidence="10">7.-.-.-</ecNumber>
    </recommendedName>
    <alternativeName>
        <fullName evidence="10">Rnf electron transport complex subunit B</fullName>
    </alternativeName>
</protein>
<dbReference type="Proteomes" id="UP000064844">
    <property type="component" value="Chromosome"/>
</dbReference>
<feature type="binding site" evidence="10">
    <location>
        <position position="176"/>
    </location>
    <ligand>
        <name>[4Fe-4S] cluster</name>
        <dbReference type="ChEBI" id="CHEBI:49883"/>
        <label>3</label>
    </ligand>
</feature>
<dbReference type="Gene3D" id="1.10.15.40">
    <property type="entry name" value="Electron transport complex subunit B, putative Fe-S cluster"/>
    <property type="match status" value="1"/>
</dbReference>
<dbReference type="Pfam" id="PF12838">
    <property type="entry name" value="Fer4_7"/>
    <property type="match status" value="1"/>
</dbReference>
<dbReference type="NCBIfam" id="NF005503">
    <property type="entry name" value="PRK07118.1-2"/>
    <property type="match status" value="1"/>
</dbReference>
<feature type="binding site" evidence="10">
    <location>
        <position position="49"/>
    </location>
    <ligand>
        <name>[4Fe-4S] cluster</name>
        <dbReference type="ChEBI" id="CHEBI:49883"/>
        <label>1</label>
    </ligand>
</feature>
<dbReference type="EMBL" id="CP011307">
    <property type="protein sequence ID" value="ALP93082.1"/>
    <property type="molecule type" value="Genomic_DNA"/>
</dbReference>
<reference evidence="15" key="2">
    <citation type="submission" date="2015-04" db="EMBL/GenBank/DDBJ databases">
        <title>A butyrogenic pathway from the amino acid lysine in a human gut commensal.</title>
        <authorList>
            <person name="de Vos W.M."/>
            <person name="Bui N.T.P."/>
            <person name="Plugge C.M."/>
            <person name="Ritari J."/>
        </authorList>
    </citation>
    <scope>NUCLEOTIDE SEQUENCE [LARGE SCALE GENOMIC DNA]</scope>
    <source>
        <strain evidence="15">AF211</strain>
    </source>
</reference>
<evidence type="ECO:0000256" key="11">
    <source>
        <dbReference type="SAM" id="MobiDB-lite"/>
    </source>
</evidence>
<dbReference type="GO" id="GO:0022900">
    <property type="term" value="P:electron transport chain"/>
    <property type="evidence" value="ECO:0007669"/>
    <property type="project" value="UniProtKB-UniRule"/>
</dbReference>
<dbReference type="KEGG" id="ibu:IB211_00687"/>
<feature type="domain" description="4Fe-4S ferredoxin-type" evidence="12">
    <location>
        <begin position="161"/>
        <end position="190"/>
    </location>
</feature>
<dbReference type="SUPFAM" id="SSF54862">
    <property type="entry name" value="4Fe-4S ferredoxins"/>
    <property type="match status" value="3"/>
</dbReference>
<dbReference type="Gene3D" id="3.30.70.20">
    <property type="match status" value="2"/>
</dbReference>
<dbReference type="InterPro" id="IPR017900">
    <property type="entry name" value="4Fe4S_Fe_S_CS"/>
</dbReference>
<feature type="binding site" evidence="10">
    <location>
        <position position="151"/>
    </location>
    <ligand>
        <name>[4Fe-4S] cluster</name>
        <dbReference type="ChEBI" id="CHEBI:49883"/>
        <label>3</label>
    </ligand>
</feature>
<keyword evidence="15" id="KW-1185">Reference proteome</keyword>
<evidence type="ECO:0000256" key="2">
    <source>
        <dbReference type="ARBA" id="ARBA00022485"/>
    </source>
</evidence>
<feature type="binding site" evidence="10">
    <location>
        <position position="180"/>
    </location>
    <ligand>
        <name>[4Fe-4S] cluster</name>
        <dbReference type="ChEBI" id="CHEBI:49883"/>
        <label>2</label>
    </ligand>
</feature>